<keyword evidence="6" id="KW-0133">Cell shape</keyword>
<dbReference type="Pfam" id="PF03717">
    <property type="entry name" value="PBP_dimer"/>
    <property type="match status" value="1"/>
</dbReference>
<dbReference type="PATRIC" id="fig|927665.4.peg.285"/>
<feature type="domain" description="Penicillin-binding protein dimerisation" evidence="13">
    <location>
        <begin position="57"/>
        <end position="225"/>
    </location>
</feature>
<gene>
    <name evidence="14" type="ORF">HMPREF1535_00285</name>
</gene>
<dbReference type="SUPFAM" id="SSF56601">
    <property type="entry name" value="beta-lactamase/transpeptidase-like"/>
    <property type="match status" value="1"/>
</dbReference>
<comment type="caution">
    <text evidence="14">The sequence shown here is derived from an EMBL/GenBank/DDBJ whole genome shotgun (WGS) entry which is preliminary data.</text>
</comment>
<name>A0A0F5JQX2_9BACT</name>
<keyword evidence="3" id="KW-1003">Cell membrane</keyword>
<dbReference type="FunFam" id="3.40.710.10:FF:000024">
    <property type="entry name" value="Penicillin-binding protein 2"/>
    <property type="match status" value="1"/>
</dbReference>
<protein>
    <submittedName>
        <fullName evidence="14">Penicillin-binding protein 2</fullName>
    </submittedName>
</protein>
<dbReference type="GO" id="GO:0071555">
    <property type="term" value="P:cell wall organization"/>
    <property type="evidence" value="ECO:0007669"/>
    <property type="project" value="UniProtKB-KW"/>
</dbReference>
<dbReference type="AlphaFoldDB" id="A0A0F5JQX2"/>
<dbReference type="Pfam" id="PF00905">
    <property type="entry name" value="Transpeptidase"/>
    <property type="match status" value="1"/>
</dbReference>
<dbReference type="PANTHER" id="PTHR30627:SF2">
    <property type="entry name" value="PEPTIDOGLYCAN D,D-TRANSPEPTIDASE MRDA"/>
    <property type="match status" value="1"/>
</dbReference>
<keyword evidence="4" id="KW-0645">Protease</keyword>
<keyword evidence="4" id="KW-0121">Carboxypeptidase</keyword>
<dbReference type="Proteomes" id="UP000033047">
    <property type="component" value="Unassembled WGS sequence"/>
</dbReference>
<proteinExistence type="predicted"/>
<accession>A0A0F5JQX2</accession>
<evidence type="ECO:0000256" key="10">
    <source>
        <dbReference type="ARBA" id="ARBA00023316"/>
    </source>
</evidence>
<dbReference type="EMBL" id="AQHV01000001">
    <property type="protein sequence ID" value="KKB60010.1"/>
    <property type="molecule type" value="Genomic_DNA"/>
</dbReference>
<keyword evidence="8 11" id="KW-1133">Transmembrane helix</keyword>
<keyword evidence="10" id="KW-0961">Cell wall biogenesis/degradation</keyword>
<evidence type="ECO:0000313" key="14">
    <source>
        <dbReference type="EMBL" id="KKB60010.1"/>
    </source>
</evidence>
<evidence type="ECO:0000256" key="8">
    <source>
        <dbReference type="ARBA" id="ARBA00022989"/>
    </source>
</evidence>
<dbReference type="STRING" id="927665.HMPREF1535_00285"/>
<evidence type="ECO:0000256" key="6">
    <source>
        <dbReference type="ARBA" id="ARBA00022960"/>
    </source>
</evidence>
<evidence type="ECO:0000256" key="2">
    <source>
        <dbReference type="ARBA" id="ARBA00004236"/>
    </source>
</evidence>
<evidence type="ECO:0000259" key="12">
    <source>
        <dbReference type="Pfam" id="PF00905"/>
    </source>
</evidence>
<dbReference type="PANTHER" id="PTHR30627">
    <property type="entry name" value="PEPTIDOGLYCAN D,D-TRANSPEPTIDASE"/>
    <property type="match status" value="1"/>
</dbReference>
<sequence>METNTKYTLENRRYVIIGAVVLLVLVFIIRLFYLQVVENDYKAWADSNAFLKKTLLPSRGMIYDRNDNLLVYNQPAYDVMLIMREIQPFDTLDFCNILSITKEQFEKRIAEIKNRRLNPGYSSYVPQVFMNHLSAQECGILQEKLYKFPGFYIQNRTIRQYEYPYAAHVLGNIGQVNRKDIEADDYYVQGDDSGRAGVERSYEKQLRGEKGVEILLRDVHGRIKGKYDDGASDVAPVSGKNLKLSLDINLQAYGEKLMKNKVGSIVMIEPETGEVLCLVTSPNYDPSLLVGRQRGKNHRMLEENPQTPLIDRSITGFYPPGSTFKPTQGLIFLQEGVITPSTMYTCAHGYTYSIKRKPACHGHASPLSLVPALATSCNSFFCWGLHDMLDNRRRYPTVQEGFEVWKNHLVSMGYGYPLGIDLPGEKRGYIPNSKVYDKLHRRWNSSTIISIAIGQGEISATPLQICNLAATIANRGYFITPHVVKEVQDTPLDSLYTQKRYPTIDSKYYDIVAEGMRNAVLGGTCWAAAIPGIEVCGKTGTAENPHGKDHSAFIGFAPYKNPKVAICVYVQNGGFGAAFGVPIGKLMMELYLKGEISPENKALEEKMINSVVAEDRVYLLSDRGLQEN</sequence>
<dbReference type="InterPro" id="IPR050515">
    <property type="entry name" value="Beta-lactam/transpept"/>
</dbReference>
<dbReference type="GO" id="GO:0008658">
    <property type="term" value="F:penicillin binding"/>
    <property type="evidence" value="ECO:0007669"/>
    <property type="project" value="InterPro"/>
</dbReference>
<dbReference type="Gene3D" id="3.90.1310.10">
    <property type="entry name" value="Penicillin-binding protein 2a (Domain 2)"/>
    <property type="match status" value="1"/>
</dbReference>
<evidence type="ECO:0000256" key="4">
    <source>
        <dbReference type="ARBA" id="ARBA00022645"/>
    </source>
</evidence>
<evidence type="ECO:0000313" key="15">
    <source>
        <dbReference type="Proteomes" id="UP000033047"/>
    </source>
</evidence>
<keyword evidence="5 11" id="KW-0812">Transmembrane</keyword>
<dbReference type="HOGENOM" id="CLU_009289_1_2_10"/>
<keyword evidence="7" id="KW-0573">Peptidoglycan synthesis</keyword>
<evidence type="ECO:0000256" key="1">
    <source>
        <dbReference type="ARBA" id="ARBA00004167"/>
    </source>
</evidence>
<dbReference type="Gene3D" id="3.40.710.10">
    <property type="entry name" value="DD-peptidase/beta-lactamase superfamily"/>
    <property type="match status" value="1"/>
</dbReference>
<keyword evidence="4" id="KW-0378">Hydrolase</keyword>
<dbReference type="InterPro" id="IPR036138">
    <property type="entry name" value="PBP_dimer_sf"/>
</dbReference>
<evidence type="ECO:0000259" key="13">
    <source>
        <dbReference type="Pfam" id="PF03717"/>
    </source>
</evidence>
<dbReference type="InterPro" id="IPR005311">
    <property type="entry name" value="PBP_dimer"/>
</dbReference>
<feature type="transmembrane region" description="Helical" evidence="11">
    <location>
        <begin position="14"/>
        <end position="33"/>
    </location>
</feature>
<dbReference type="InterPro" id="IPR012338">
    <property type="entry name" value="Beta-lactam/transpept-like"/>
</dbReference>
<reference evidence="14 15" key="1">
    <citation type="submission" date="2013-04" db="EMBL/GenBank/DDBJ databases">
        <title>The Genome Sequence of Parabacteroides goldsteinii DSM 19448.</title>
        <authorList>
            <consortium name="The Broad Institute Genomics Platform"/>
            <person name="Earl A."/>
            <person name="Ward D."/>
            <person name="Feldgarden M."/>
            <person name="Gevers D."/>
            <person name="Martens E."/>
            <person name="Sakamoto M."/>
            <person name="Benno Y."/>
            <person name="Song Y."/>
            <person name="Liu C."/>
            <person name="Lee J."/>
            <person name="Bolanos M."/>
            <person name="Vaisanen M.L."/>
            <person name="Finegold S.M."/>
            <person name="Walker B."/>
            <person name="Young S."/>
            <person name="Zeng Q."/>
            <person name="Gargeya S."/>
            <person name="Fitzgerald M."/>
            <person name="Haas B."/>
            <person name="Abouelleil A."/>
            <person name="Allen A.W."/>
            <person name="Alvarado L."/>
            <person name="Arachchi H.M."/>
            <person name="Berlin A.M."/>
            <person name="Chapman S.B."/>
            <person name="Gainer-Dewar J."/>
            <person name="Goldberg J."/>
            <person name="Griggs A."/>
            <person name="Gujja S."/>
            <person name="Hansen M."/>
            <person name="Howarth C."/>
            <person name="Imamovic A."/>
            <person name="Ireland A."/>
            <person name="Larimer J."/>
            <person name="McCowan C."/>
            <person name="Murphy C."/>
            <person name="Pearson M."/>
            <person name="Poon T.W."/>
            <person name="Priest M."/>
            <person name="Roberts A."/>
            <person name="Saif S."/>
            <person name="Shea T."/>
            <person name="Sisk P."/>
            <person name="Sykes S."/>
            <person name="Wortman J."/>
            <person name="Nusbaum C."/>
            <person name="Birren B."/>
        </authorList>
    </citation>
    <scope>NUCLEOTIDE SEQUENCE [LARGE SCALE GENOMIC DNA]</scope>
    <source>
        <strain evidence="14 15">DSM 19448</strain>
    </source>
</reference>
<evidence type="ECO:0000256" key="5">
    <source>
        <dbReference type="ARBA" id="ARBA00022692"/>
    </source>
</evidence>
<comment type="subcellular location">
    <subcellularLocation>
        <location evidence="2">Cell membrane</location>
    </subcellularLocation>
    <subcellularLocation>
        <location evidence="1">Membrane</location>
        <topology evidence="1">Single-pass membrane protein</topology>
    </subcellularLocation>
</comment>
<dbReference type="Gene3D" id="3.30.1390.30">
    <property type="entry name" value="Penicillin-binding protein 2a, domain 3"/>
    <property type="match status" value="1"/>
</dbReference>
<evidence type="ECO:0000256" key="7">
    <source>
        <dbReference type="ARBA" id="ARBA00022984"/>
    </source>
</evidence>
<evidence type="ECO:0000256" key="11">
    <source>
        <dbReference type="SAM" id="Phobius"/>
    </source>
</evidence>
<dbReference type="GO" id="GO:0005886">
    <property type="term" value="C:plasma membrane"/>
    <property type="evidence" value="ECO:0007669"/>
    <property type="project" value="UniProtKB-SubCell"/>
</dbReference>
<dbReference type="RefSeq" id="WP_046145082.1">
    <property type="nucleotide sequence ID" value="NZ_KQ033912.1"/>
</dbReference>
<keyword evidence="9 11" id="KW-0472">Membrane</keyword>
<evidence type="ECO:0000256" key="3">
    <source>
        <dbReference type="ARBA" id="ARBA00022475"/>
    </source>
</evidence>
<dbReference type="GO" id="GO:0008360">
    <property type="term" value="P:regulation of cell shape"/>
    <property type="evidence" value="ECO:0007669"/>
    <property type="project" value="UniProtKB-KW"/>
</dbReference>
<dbReference type="SUPFAM" id="SSF56519">
    <property type="entry name" value="Penicillin binding protein dimerisation domain"/>
    <property type="match status" value="1"/>
</dbReference>
<dbReference type="GO" id="GO:0071972">
    <property type="term" value="F:peptidoglycan L,D-transpeptidase activity"/>
    <property type="evidence" value="ECO:0007669"/>
    <property type="project" value="TreeGrafter"/>
</dbReference>
<dbReference type="GO" id="GO:0009252">
    <property type="term" value="P:peptidoglycan biosynthetic process"/>
    <property type="evidence" value="ECO:0007669"/>
    <property type="project" value="UniProtKB-KW"/>
</dbReference>
<organism evidence="14 15">
    <name type="scientific">Parabacteroides goldsteinii DSM 19448 = WAL 12034</name>
    <dbReference type="NCBI Taxonomy" id="927665"/>
    <lineage>
        <taxon>Bacteria</taxon>
        <taxon>Pseudomonadati</taxon>
        <taxon>Bacteroidota</taxon>
        <taxon>Bacteroidia</taxon>
        <taxon>Bacteroidales</taxon>
        <taxon>Tannerellaceae</taxon>
        <taxon>Parabacteroides</taxon>
    </lineage>
</organism>
<evidence type="ECO:0000256" key="9">
    <source>
        <dbReference type="ARBA" id="ARBA00023136"/>
    </source>
</evidence>
<dbReference type="InterPro" id="IPR001460">
    <property type="entry name" value="PCN-bd_Tpept"/>
</dbReference>
<feature type="domain" description="Penicillin-binding protein transpeptidase" evidence="12">
    <location>
        <begin position="263"/>
        <end position="578"/>
    </location>
</feature>